<dbReference type="EMBL" id="JAQIZT010000011">
    <property type="protein sequence ID" value="KAJ6979719.1"/>
    <property type="molecule type" value="Genomic_DNA"/>
</dbReference>
<name>A0AAD6Q592_9ROSI</name>
<dbReference type="Proteomes" id="UP001164929">
    <property type="component" value="Chromosome 11"/>
</dbReference>
<keyword evidence="2" id="KW-1185">Reference proteome</keyword>
<evidence type="ECO:0000313" key="1">
    <source>
        <dbReference type="EMBL" id="KAJ6979719.1"/>
    </source>
</evidence>
<comment type="caution">
    <text evidence="1">The sequence shown here is derived from an EMBL/GenBank/DDBJ whole genome shotgun (WGS) entry which is preliminary data.</text>
</comment>
<sequence length="67" mass="7505">MLVTNQSWPMGLMVFITTQQQVKGTQVSALLLACFNGSLSHLGSLEAKWRRGCSLSLKAPQHVERRY</sequence>
<gene>
    <name evidence="1" type="ORF">NC653_027761</name>
</gene>
<organism evidence="1 2">
    <name type="scientific">Populus alba x Populus x berolinensis</name>
    <dbReference type="NCBI Taxonomy" id="444605"/>
    <lineage>
        <taxon>Eukaryota</taxon>
        <taxon>Viridiplantae</taxon>
        <taxon>Streptophyta</taxon>
        <taxon>Embryophyta</taxon>
        <taxon>Tracheophyta</taxon>
        <taxon>Spermatophyta</taxon>
        <taxon>Magnoliopsida</taxon>
        <taxon>eudicotyledons</taxon>
        <taxon>Gunneridae</taxon>
        <taxon>Pentapetalae</taxon>
        <taxon>rosids</taxon>
        <taxon>fabids</taxon>
        <taxon>Malpighiales</taxon>
        <taxon>Salicaceae</taxon>
        <taxon>Saliceae</taxon>
        <taxon>Populus</taxon>
    </lineage>
</organism>
<reference evidence="1" key="1">
    <citation type="journal article" date="2023" name="Mol. Ecol. Resour.">
        <title>Chromosome-level genome assembly of a triploid poplar Populus alba 'Berolinensis'.</title>
        <authorList>
            <person name="Chen S."/>
            <person name="Yu Y."/>
            <person name="Wang X."/>
            <person name="Wang S."/>
            <person name="Zhang T."/>
            <person name="Zhou Y."/>
            <person name="He R."/>
            <person name="Meng N."/>
            <person name="Wang Y."/>
            <person name="Liu W."/>
            <person name="Liu Z."/>
            <person name="Liu J."/>
            <person name="Guo Q."/>
            <person name="Huang H."/>
            <person name="Sederoff R.R."/>
            <person name="Wang G."/>
            <person name="Qu G."/>
            <person name="Chen S."/>
        </authorList>
    </citation>
    <scope>NUCLEOTIDE SEQUENCE</scope>
    <source>
        <strain evidence="1">SC-2020</strain>
    </source>
</reference>
<accession>A0AAD6Q592</accession>
<evidence type="ECO:0000313" key="2">
    <source>
        <dbReference type="Proteomes" id="UP001164929"/>
    </source>
</evidence>
<protein>
    <submittedName>
        <fullName evidence="1">Uncharacterized protein</fullName>
    </submittedName>
</protein>
<dbReference type="AlphaFoldDB" id="A0AAD6Q592"/>
<proteinExistence type="predicted"/>